<organism evidence="1 2">
    <name type="scientific">Candidatus Dojkabacteria bacterium CG_4_10_14_0_2_um_filter_Dojkabacteria_WS6_41_15</name>
    <dbReference type="NCBI Taxonomy" id="2014249"/>
    <lineage>
        <taxon>Bacteria</taxon>
        <taxon>Candidatus Dojkabacteria</taxon>
    </lineage>
</organism>
<dbReference type="AlphaFoldDB" id="A0A2M7W3A0"/>
<sequence length="171" mass="20073">MQNIALSDDYFNKFSEKPVAILPFKPKLAKLRKICEEFLIGLNARLQEIGIVAELDGSLLYKIAGKEDLEVVIYAEGKWYETLQFLINMYHKIDTLEEEYARINVSFKGYEIEVKCKRGPTAETAQKLREYFTTHSETLAEYEKMKLENCYSKRVYQKQKHLFLSKVLKKL</sequence>
<protein>
    <submittedName>
        <fullName evidence="1">Uncharacterized protein</fullName>
    </submittedName>
</protein>
<proteinExistence type="predicted"/>
<accession>A0A2M7W3A0</accession>
<evidence type="ECO:0000313" key="2">
    <source>
        <dbReference type="Proteomes" id="UP000228952"/>
    </source>
</evidence>
<comment type="caution">
    <text evidence="1">The sequence shown here is derived from an EMBL/GenBank/DDBJ whole genome shotgun (WGS) entry which is preliminary data.</text>
</comment>
<evidence type="ECO:0000313" key="1">
    <source>
        <dbReference type="EMBL" id="PJA14822.1"/>
    </source>
</evidence>
<dbReference type="Proteomes" id="UP000228952">
    <property type="component" value="Unassembled WGS sequence"/>
</dbReference>
<name>A0A2M7W3A0_9BACT</name>
<dbReference type="EMBL" id="PFQB01000035">
    <property type="protein sequence ID" value="PJA14822.1"/>
    <property type="molecule type" value="Genomic_DNA"/>
</dbReference>
<gene>
    <name evidence="1" type="ORF">COX64_01540</name>
</gene>
<reference evidence="2" key="1">
    <citation type="submission" date="2017-09" db="EMBL/GenBank/DDBJ databases">
        <title>Depth-based differentiation of microbial function through sediment-hosted aquifers and enrichment of novel symbionts in the deep terrestrial subsurface.</title>
        <authorList>
            <person name="Probst A.J."/>
            <person name="Ladd B."/>
            <person name="Jarett J.K."/>
            <person name="Geller-Mcgrath D.E."/>
            <person name="Sieber C.M.K."/>
            <person name="Emerson J.B."/>
            <person name="Anantharaman K."/>
            <person name="Thomas B.C."/>
            <person name="Malmstrom R."/>
            <person name="Stieglmeier M."/>
            <person name="Klingl A."/>
            <person name="Woyke T."/>
            <person name="Ryan C.M."/>
            <person name="Banfield J.F."/>
        </authorList>
    </citation>
    <scope>NUCLEOTIDE SEQUENCE [LARGE SCALE GENOMIC DNA]</scope>
</reference>